<gene>
    <name evidence="1" type="ORF">HF320_08085</name>
</gene>
<accession>A0A7X9UD76</accession>
<evidence type="ECO:0000313" key="2">
    <source>
        <dbReference type="Proteomes" id="UP000546970"/>
    </source>
</evidence>
<dbReference type="InterPro" id="IPR028082">
    <property type="entry name" value="Peripla_BP_I"/>
</dbReference>
<keyword evidence="2" id="KW-1185">Reference proteome</keyword>
<dbReference type="EMBL" id="JABBCP010000007">
    <property type="protein sequence ID" value="NMF56280.1"/>
    <property type="molecule type" value="Genomic_DNA"/>
</dbReference>
<sequence length="89" mass="8980">MLLTYSAAARGCSLMAAISGNDPAKEAESPTRLIDAGVNGLVVNTCGGNDEAIAAAAGRLPVVLLDRDVVDGGVDLVTSNNRKLVAGKQ</sequence>
<dbReference type="RefSeq" id="WP_169277845.1">
    <property type="nucleotide sequence ID" value="NZ_JABBCP010000007.1"/>
</dbReference>
<comment type="caution">
    <text evidence="1">The sequence shown here is derived from an EMBL/GenBank/DDBJ whole genome shotgun (WGS) entry which is preliminary data.</text>
</comment>
<dbReference type="Gene3D" id="3.40.50.2300">
    <property type="match status" value="1"/>
</dbReference>
<reference evidence="1 2" key="1">
    <citation type="submission" date="2020-04" db="EMBL/GenBank/DDBJ databases">
        <title>Collinsella sp. KGMB02528 nov., an anaerobic actinobacterium isolated from human feces.</title>
        <authorList>
            <person name="Han K.-I."/>
            <person name="Eom M.K."/>
            <person name="Kim J.-S."/>
            <person name="Lee K.C."/>
            <person name="Suh M.K."/>
            <person name="Park S.-H."/>
            <person name="Lee J.H."/>
            <person name="Kang S.W."/>
            <person name="Park J.-E."/>
            <person name="Oh B.S."/>
            <person name="Yu S.Y."/>
            <person name="Choi S.-H."/>
            <person name="Lee D.H."/>
            <person name="Yoon H."/>
            <person name="Kim B.-Y."/>
            <person name="Lee J.H."/>
            <person name="Lee J.-S."/>
        </authorList>
    </citation>
    <scope>NUCLEOTIDE SEQUENCE [LARGE SCALE GENOMIC DNA]</scope>
    <source>
        <strain evidence="1 2">KGMB02528</strain>
    </source>
</reference>
<dbReference type="SUPFAM" id="SSF53822">
    <property type="entry name" value="Periplasmic binding protein-like I"/>
    <property type="match status" value="1"/>
</dbReference>
<name>A0A7X9UD76_9ACTN</name>
<evidence type="ECO:0000313" key="1">
    <source>
        <dbReference type="EMBL" id="NMF56280.1"/>
    </source>
</evidence>
<dbReference type="Proteomes" id="UP000546970">
    <property type="component" value="Unassembled WGS sequence"/>
</dbReference>
<protein>
    <submittedName>
        <fullName evidence="1">Uncharacterized protein</fullName>
    </submittedName>
</protein>
<proteinExistence type="predicted"/>
<organism evidence="1 2">
    <name type="scientific">Collinsella acetigenes</name>
    <dbReference type="NCBI Taxonomy" id="2713419"/>
    <lineage>
        <taxon>Bacteria</taxon>
        <taxon>Bacillati</taxon>
        <taxon>Actinomycetota</taxon>
        <taxon>Coriobacteriia</taxon>
        <taxon>Coriobacteriales</taxon>
        <taxon>Coriobacteriaceae</taxon>
        <taxon>Collinsella</taxon>
    </lineage>
</organism>
<dbReference type="AlphaFoldDB" id="A0A7X9UD76"/>